<evidence type="ECO:0000259" key="10">
    <source>
        <dbReference type="Pfam" id="PF01345"/>
    </source>
</evidence>
<evidence type="ECO:0000256" key="6">
    <source>
        <dbReference type="ARBA" id="ARBA00023157"/>
    </source>
</evidence>
<evidence type="ECO:0000256" key="5">
    <source>
        <dbReference type="ARBA" id="ARBA00022960"/>
    </source>
</evidence>
<keyword evidence="4" id="KW-0574">Periplasm</keyword>
<reference evidence="11 12" key="1">
    <citation type="submission" date="2019-02" db="EMBL/GenBank/DDBJ databases">
        <title>Deep-cultivation of Planctomycetes and their phenomic and genomic characterization uncovers novel biology.</title>
        <authorList>
            <person name="Wiegand S."/>
            <person name="Jogler M."/>
            <person name="Boedeker C."/>
            <person name="Pinto D."/>
            <person name="Vollmers J."/>
            <person name="Rivas-Marin E."/>
            <person name="Kohn T."/>
            <person name="Peeters S.H."/>
            <person name="Heuer A."/>
            <person name="Rast P."/>
            <person name="Oberbeckmann S."/>
            <person name="Bunk B."/>
            <person name="Jeske O."/>
            <person name="Meyerdierks A."/>
            <person name="Storesund J.E."/>
            <person name="Kallscheuer N."/>
            <person name="Luecker S."/>
            <person name="Lage O.M."/>
            <person name="Pohl T."/>
            <person name="Merkel B.J."/>
            <person name="Hornburger P."/>
            <person name="Mueller R.-W."/>
            <person name="Bruemmer F."/>
            <person name="Labrenz M."/>
            <person name="Spormann A.M."/>
            <person name="Op den Camp H."/>
            <person name="Overmann J."/>
            <person name="Amann R."/>
            <person name="Jetten M.S.M."/>
            <person name="Mascher T."/>
            <person name="Medema M.H."/>
            <person name="Devos D.P."/>
            <person name="Kaster A.-K."/>
            <person name="Ovreas L."/>
            <person name="Rohde M."/>
            <person name="Galperin M.Y."/>
            <person name="Jogler C."/>
        </authorList>
    </citation>
    <scope>NUCLEOTIDE SEQUENCE [LARGE SCALE GENOMIC DNA]</scope>
    <source>
        <strain evidence="11 12">Pla85_3_4</strain>
    </source>
</reference>
<sequence length="789" mass="82619">MSKSKKRFYTRIAIVAVVLSLGTVALIQSIRSGSTATDNQSESQPRTEADQPPAGELGKQQAADNTAVVRANNDDDPSAPPTLPPAATAAALAASPPPSQYGGSFASQAGYDSPAQGPGAFQQVAHEEPIGSGLRPTEATNSFQPTPAGHDEPADPSAPPSAYAPASAEPGQFSPPPSAYDPRALLSPADQPTPNEPTPAQESNPGDYTPPSAQPNTALPNTALPADANPYAAPQNAYAAPQEADAPGYPDESYPSSGNPANTQSAPGTQPEFGGFQQPAAYPAESPSESTYAAIAAGAGAPASLPPSTLSQAPLQPAASGATGNGSPGPQDLEGVQTPALSIIKSAPPEIQVNKPATFTIRVQNTGRVPAQDVTVRDQIPAGVRYLDSTPQSARDAQGALVWKLGTIEPGEESSITLRVLPLAEGEIGSTADVTFAAQATMRTICTKPMLTVKQSAPRQVLIGQEAAFSIVISNPGTGSATGIILEEDVPEQFNHPAGRELEHTIGELKPGESRELELRLKADKAGVAKNLILVRGEGNLIAQHEVEVEVIAPSLVVGMNGPKLRYLERQATYTVQVSNPGTAPAKNVELVAHLPRGLKFVSTNNAGQYDTQRHAVYWSLEQLPAKESGAVQLTTMPVEIGEQKIRVEGAADLNLTHSSEEIVTVEGLAELFFQVRDEADPIELGSDTVYAVEINNQGSVPATNVVVVALLPPELQPLGGEGPTRVLVEGQQVTFAPLQRLSPKGDAVYRIQVKGRVEGDHRIRVQVMSDQTRTPVTKEESTRVYSDR</sequence>
<keyword evidence="6" id="KW-1015">Disulfide bond</keyword>
<feature type="compositionally biased region" description="Low complexity" evidence="9">
    <location>
        <begin position="85"/>
        <end position="94"/>
    </location>
</feature>
<feature type="compositionally biased region" description="Low complexity" evidence="9">
    <location>
        <begin position="293"/>
        <end position="317"/>
    </location>
</feature>
<feature type="domain" description="DUF11" evidence="10">
    <location>
        <begin position="569"/>
        <end position="637"/>
    </location>
</feature>
<evidence type="ECO:0000313" key="11">
    <source>
        <dbReference type="EMBL" id="QDU96201.1"/>
    </source>
</evidence>
<dbReference type="KEGG" id="lcre:Pla8534_40200"/>
<feature type="compositionally biased region" description="Polar residues" evidence="9">
    <location>
        <begin position="254"/>
        <end position="268"/>
    </location>
</feature>
<dbReference type="PANTHER" id="PTHR34819">
    <property type="entry name" value="LARGE CYSTEINE-RICH PERIPLASMIC PROTEIN OMCB"/>
    <property type="match status" value="1"/>
</dbReference>
<dbReference type="GO" id="GO:0042597">
    <property type="term" value="C:periplasmic space"/>
    <property type="evidence" value="ECO:0007669"/>
    <property type="project" value="UniProtKB-SubCell"/>
</dbReference>
<dbReference type="InterPro" id="IPR051172">
    <property type="entry name" value="Chlamydia_OmcB"/>
</dbReference>
<dbReference type="GO" id="GO:0005201">
    <property type="term" value="F:extracellular matrix structural constituent"/>
    <property type="evidence" value="ECO:0007669"/>
    <property type="project" value="InterPro"/>
</dbReference>
<dbReference type="EMBL" id="CP036433">
    <property type="protein sequence ID" value="QDU96201.1"/>
    <property type="molecule type" value="Genomic_DNA"/>
</dbReference>
<evidence type="ECO:0000256" key="8">
    <source>
        <dbReference type="ARBA" id="ARBA00033131"/>
    </source>
</evidence>
<gene>
    <name evidence="11" type="primary">omcB_2</name>
    <name evidence="11" type="ORF">Pla8534_40200</name>
</gene>
<dbReference type="OrthoDB" id="282600at2"/>
<dbReference type="InterPro" id="IPR013783">
    <property type="entry name" value="Ig-like_fold"/>
</dbReference>
<keyword evidence="12" id="KW-1185">Reference proteome</keyword>
<dbReference type="NCBIfam" id="TIGR01451">
    <property type="entry name" value="B_ant_repeat"/>
    <property type="match status" value="2"/>
</dbReference>
<dbReference type="PRINTS" id="PR01336">
    <property type="entry name" value="CHLAMIDIAOM6"/>
</dbReference>
<proteinExistence type="predicted"/>
<organism evidence="11 12">
    <name type="scientific">Lignipirellula cremea</name>
    <dbReference type="NCBI Taxonomy" id="2528010"/>
    <lineage>
        <taxon>Bacteria</taxon>
        <taxon>Pseudomonadati</taxon>
        <taxon>Planctomycetota</taxon>
        <taxon>Planctomycetia</taxon>
        <taxon>Pirellulales</taxon>
        <taxon>Pirellulaceae</taxon>
        <taxon>Lignipirellula</taxon>
    </lineage>
</organism>
<protein>
    <recommendedName>
        <fullName evidence="7">60 kDa outer membrane protein</fullName>
    </recommendedName>
    <alternativeName>
        <fullName evidence="8">Cysteine-rich outer membrane protein</fullName>
    </alternativeName>
</protein>
<dbReference type="InterPro" id="IPR003506">
    <property type="entry name" value="Chlam_OMP6"/>
</dbReference>
<dbReference type="GO" id="GO:0008360">
    <property type="term" value="P:regulation of cell shape"/>
    <property type="evidence" value="ECO:0007669"/>
    <property type="project" value="UniProtKB-KW"/>
</dbReference>
<dbReference type="Proteomes" id="UP000317648">
    <property type="component" value="Chromosome"/>
</dbReference>
<dbReference type="AlphaFoldDB" id="A0A518DWJ1"/>
<feature type="region of interest" description="Disordered" evidence="9">
    <location>
        <begin position="32"/>
        <end position="335"/>
    </location>
</feature>
<comment type="subunit">
    <text evidence="2">Part of a disulfide cross-linked outer membrane complex (COMC) composed of the major outer membrane porin (MOMP), the small cysteine-rich protein (OmcA) and the large cysteine-rich periplasmic protein (OmcB).</text>
</comment>
<evidence type="ECO:0000313" key="12">
    <source>
        <dbReference type="Proteomes" id="UP000317648"/>
    </source>
</evidence>
<evidence type="ECO:0000256" key="1">
    <source>
        <dbReference type="ARBA" id="ARBA00004418"/>
    </source>
</evidence>
<dbReference type="InterPro" id="IPR047589">
    <property type="entry name" value="DUF11_rpt"/>
</dbReference>
<dbReference type="InterPro" id="IPR001434">
    <property type="entry name" value="OmcB-like_DUF11"/>
</dbReference>
<dbReference type="Pfam" id="PF01345">
    <property type="entry name" value="DUF11"/>
    <property type="match status" value="2"/>
</dbReference>
<evidence type="ECO:0000256" key="2">
    <source>
        <dbReference type="ARBA" id="ARBA00011136"/>
    </source>
</evidence>
<feature type="compositionally biased region" description="Low complexity" evidence="9">
    <location>
        <begin position="160"/>
        <end position="170"/>
    </location>
</feature>
<comment type="subcellular location">
    <subcellularLocation>
        <location evidence="1">Periplasm</location>
    </subcellularLocation>
</comment>
<evidence type="ECO:0000256" key="9">
    <source>
        <dbReference type="SAM" id="MobiDB-lite"/>
    </source>
</evidence>
<dbReference type="Gene3D" id="2.60.40.10">
    <property type="entry name" value="Immunoglobulins"/>
    <property type="match status" value="2"/>
</dbReference>
<feature type="compositionally biased region" description="Low complexity" evidence="9">
    <location>
        <begin position="225"/>
        <end position="244"/>
    </location>
</feature>
<evidence type="ECO:0000256" key="7">
    <source>
        <dbReference type="ARBA" id="ARBA00030804"/>
    </source>
</evidence>
<feature type="compositionally biased region" description="Polar residues" evidence="9">
    <location>
        <begin position="32"/>
        <end position="46"/>
    </location>
</feature>
<keyword evidence="5" id="KW-0133">Cell shape</keyword>
<evidence type="ECO:0000256" key="3">
    <source>
        <dbReference type="ARBA" id="ARBA00022729"/>
    </source>
</evidence>
<keyword evidence="3" id="KW-0732">Signal</keyword>
<dbReference type="PANTHER" id="PTHR34819:SF3">
    <property type="entry name" value="CELL SURFACE PROTEIN"/>
    <property type="match status" value="1"/>
</dbReference>
<dbReference type="RefSeq" id="WP_145054861.1">
    <property type="nucleotide sequence ID" value="NZ_CP036433.1"/>
</dbReference>
<name>A0A518DWJ1_9BACT</name>
<feature type="domain" description="DUF11" evidence="10">
    <location>
        <begin position="341"/>
        <end position="435"/>
    </location>
</feature>
<accession>A0A518DWJ1</accession>
<evidence type="ECO:0000256" key="4">
    <source>
        <dbReference type="ARBA" id="ARBA00022764"/>
    </source>
</evidence>
<feature type="compositionally biased region" description="Polar residues" evidence="9">
    <location>
        <begin position="190"/>
        <end position="206"/>
    </location>
</feature>